<keyword evidence="1" id="KW-1133">Transmembrane helix</keyword>
<sequence>LHISIGINHSMVEDPALLAALGLNIFWMWVPKLIMAIVAVHTYRSIRYLKNKLLSSN</sequence>
<keyword evidence="1" id="KW-0472">Membrane</keyword>
<evidence type="ECO:0000313" key="2">
    <source>
        <dbReference type="EMBL" id="GAI96231.1"/>
    </source>
</evidence>
<dbReference type="EMBL" id="BARW01018207">
    <property type="protein sequence ID" value="GAI96231.1"/>
    <property type="molecule type" value="Genomic_DNA"/>
</dbReference>
<protein>
    <submittedName>
        <fullName evidence="2">Uncharacterized protein</fullName>
    </submittedName>
</protein>
<keyword evidence="1" id="KW-0812">Transmembrane</keyword>
<name>X1TXY1_9ZZZZ</name>
<evidence type="ECO:0000256" key="1">
    <source>
        <dbReference type="SAM" id="Phobius"/>
    </source>
</evidence>
<reference evidence="2" key="1">
    <citation type="journal article" date="2014" name="Front. Microbiol.">
        <title>High frequency of phylogenetically diverse reductive dehalogenase-homologous genes in deep subseafloor sedimentary metagenomes.</title>
        <authorList>
            <person name="Kawai M."/>
            <person name="Futagami T."/>
            <person name="Toyoda A."/>
            <person name="Takaki Y."/>
            <person name="Nishi S."/>
            <person name="Hori S."/>
            <person name="Arai W."/>
            <person name="Tsubouchi T."/>
            <person name="Morono Y."/>
            <person name="Uchiyama I."/>
            <person name="Ito T."/>
            <person name="Fujiyama A."/>
            <person name="Inagaki F."/>
            <person name="Takami H."/>
        </authorList>
    </citation>
    <scope>NUCLEOTIDE SEQUENCE</scope>
    <source>
        <strain evidence="2">Expedition CK06-06</strain>
    </source>
</reference>
<dbReference type="AlphaFoldDB" id="X1TXY1"/>
<accession>X1TXY1</accession>
<gene>
    <name evidence="2" type="ORF">S12H4_31222</name>
</gene>
<feature type="transmembrane region" description="Helical" evidence="1">
    <location>
        <begin position="16"/>
        <end position="40"/>
    </location>
</feature>
<proteinExistence type="predicted"/>
<organism evidence="2">
    <name type="scientific">marine sediment metagenome</name>
    <dbReference type="NCBI Taxonomy" id="412755"/>
    <lineage>
        <taxon>unclassified sequences</taxon>
        <taxon>metagenomes</taxon>
        <taxon>ecological metagenomes</taxon>
    </lineage>
</organism>
<feature type="non-terminal residue" evidence="2">
    <location>
        <position position="1"/>
    </location>
</feature>
<comment type="caution">
    <text evidence="2">The sequence shown here is derived from an EMBL/GenBank/DDBJ whole genome shotgun (WGS) entry which is preliminary data.</text>
</comment>